<feature type="region of interest" description="Disordered" evidence="2">
    <location>
        <begin position="80"/>
        <end position="99"/>
    </location>
</feature>
<proteinExistence type="predicted"/>
<comment type="caution">
    <text evidence="4">The sequence shown here is derived from an EMBL/GenBank/DDBJ whole genome shotgun (WGS) entry which is preliminary data.</text>
</comment>
<evidence type="ECO:0000313" key="5">
    <source>
        <dbReference type="Proteomes" id="UP000215181"/>
    </source>
</evidence>
<dbReference type="Proteomes" id="UP000215181">
    <property type="component" value="Unassembled WGS sequence"/>
</dbReference>
<organism evidence="4 5">
    <name type="scientific">Thauera propionica</name>
    <dbReference type="NCBI Taxonomy" id="2019431"/>
    <lineage>
        <taxon>Bacteria</taxon>
        <taxon>Pseudomonadati</taxon>
        <taxon>Pseudomonadota</taxon>
        <taxon>Betaproteobacteria</taxon>
        <taxon>Rhodocyclales</taxon>
        <taxon>Zoogloeaceae</taxon>
        <taxon>Thauera</taxon>
    </lineage>
</organism>
<name>A0A235F135_9RHOO</name>
<evidence type="ECO:0000256" key="1">
    <source>
        <dbReference type="SAM" id="Coils"/>
    </source>
</evidence>
<evidence type="ECO:0008006" key="6">
    <source>
        <dbReference type="Google" id="ProtNLM"/>
    </source>
</evidence>
<reference evidence="4 5" key="1">
    <citation type="submission" date="2017-07" db="EMBL/GenBank/DDBJ databases">
        <title>Thauera sp. KNDSS-Mac4 genome sequence and assembly.</title>
        <authorList>
            <person name="Mayilraj S."/>
        </authorList>
    </citation>
    <scope>NUCLEOTIDE SEQUENCE [LARGE SCALE GENOMIC DNA]</scope>
    <source>
        <strain evidence="4 5">KNDSS-Mac4</strain>
    </source>
</reference>
<dbReference type="AlphaFoldDB" id="A0A235F135"/>
<evidence type="ECO:0000313" key="4">
    <source>
        <dbReference type="EMBL" id="OYD55008.1"/>
    </source>
</evidence>
<keyword evidence="1" id="KW-0175">Coiled coil</keyword>
<feature type="coiled-coil region" evidence="1">
    <location>
        <begin position="18"/>
        <end position="45"/>
    </location>
</feature>
<evidence type="ECO:0000256" key="2">
    <source>
        <dbReference type="SAM" id="MobiDB-lite"/>
    </source>
</evidence>
<gene>
    <name evidence="4" type="ORF">CGK74_02010</name>
</gene>
<feature type="compositionally biased region" description="Polar residues" evidence="2">
    <location>
        <begin position="85"/>
        <end position="97"/>
    </location>
</feature>
<feature type="chain" id="PRO_5011969088" description="Fimbrial assembly protein" evidence="3">
    <location>
        <begin position="21"/>
        <end position="178"/>
    </location>
</feature>
<sequence>MAGLVVTASLLIGSTSAVDAAETALDRVRRAVNQIDAELAAASSRAETARHATAHWQALEALARTPDPRHWSRALQETVERHDTGNTPTRVVSTSLSPPRPLAGAPASLLLRSEIIAGFSLRHEGRLPRLLEAIESTPHVRARGCRLERVVSQYPARINADCRLLWLSVALPANARTP</sequence>
<accession>A0A235F135</accession>
<dbReference type="EMBL" id="NOIH01000003">
    <property type="protein sequence ID" value="OYD55008.1"/>
    <property type="molecule type" value="Genomic_DNA"/>
</dbReference>
<feature type="signal peptide" evidence="3">
    <location>
        <begin position="1"/>
        <end position="20"/>
    </location>
</feature>
<keyword evidence="5" id="KW-1185">Reference proteome</keyword>
<evidence type="ECO:0000256" key="3">
    <source>
        <dbReference type="SAM" id="SignalP"/>
    </source>
</evidence>
<protein>
    <recommendedName>
        <fullName evidence="6">Fimbrial assembly protein</fullName>
    </recommendedName>
</protein>
<keyword evidence="3" id="KW-0732">Signal</keyword>